<organism evidence="2 3">
    <name type="scientific">Neohortaea acidophila</name>
    <dbReference type="NCBI Taxonomy" id="245834"/>
    <lineage>
        <taxon>Eukaryota</taxon>
        <taxon>Fungi</taxon>
        <taxon>Dikarya</taxon>
        <taxon>Ascomycota</taxon>
        <taxon>Pezizomycotina</taxon>
        <taxon>Dothideomycetes</taxon>
        <taxon>Dothideomycetidae</taxon>
        <taxon>Mycosphaerellales</taxon>
        <taxon>Teratosphaeriaceae</taxon>
        <taxon>Neohortaea</taxon>
    </lineage>
</organism>
<keyword evidence="1" id="KW-0732">Signal</keyword>
<dbReference type="Proteomes" id="UP000799767">
    <property type="component" value="Unassembled WGS sequence"/>
</dbReference>
<gene>
    <name evidence="2" type="ORF">BDY17DRAFT_112697</name>
</gene>
<accession>A0A6A6Q1K2</accession>
<sequence length="98" mass="10819">MRVAWSLVLVMRHEGFALNLRSAFCSGCASRMNTSSLRPRRRSTQYLSVVQLSGSVLPASPACRCGEGVHASKRVVDCGGINLGRDRRSWTARRVKLL</sequence>
<feature type="chain" id="PRO_5025397243" description="Secreted protein" evidence="1">
    <location>
        <begin position="18"/>
        <end position="98"/>
    </location>
</feature>
<protein>
    <recommendedName>
        <fullName evidence="4">Secreted protein</fullName>
    </recommendedName>
</protein>
<evidence type="ECO:0008006" key="4">
    <source>
        <dbReference type="Google" id="ProtNLM"/>
    </source>
</evidence>
<feature type="signal peptide" evidence="1">
    <location>
        <begin position="1"/>
        <end position="17"/>
    </location>
</feature>
<dbReference type="RefSeq" id="XP_033592428.1">
    <property type="nucleotide sequence ID" value="XM_033729232.1"/>
</dbReference>
<proteinExistence type="predicted"/>
<dbReference type="GeneID" id="54470234"/>
<evidence type="ECO:0000313" key="2">
    <source>
        <dbReference type="EMBL" id="KAF2485859.1"/>
    </source>
</evidence>
<name>A0A6A6Q1K2_9PEZI</name>
<keyword evidence="3" id="KW-1185">Reference proteome</keyword>
<reference evidence="2" key="1">
    <citation type="journal article" date="2020" name="Stud. Mycol.">
        <title>101 Dothideomycetes genomes: a test case for predicting lifestyles and emergence of pathogens.</title>
        <authorList>
            <person name="Haridas S."/>
            <person name="Albert R."/>
            <person name="Binder M."/>
            <person name="Bloem J."/>
            <person name="Labutti K."/>
            <person name="Salamov A."/>
            <person name="Andreopoulos B."/>
            <person name="Baker S."/>
            <person name="Barry K."/>
            <person name="Bills G."/>
            <person name="Bluhm B."/>
            <person name="Cannon C."/>
            <person name="Castanera R."/>
            <person name="Culley D."/>
            <person name="Daum C."/>
            <person name="Ezra D."/>
            <person name="Gonzalez J."/>
            <person name="Henrissat B."/>
            <person name="Kuo A."/>
            <person name="Liang C."/>
            <person name="Lipzen A."/>
            <person name="Lutzoni F."/>
            <person name="Magnuson J."/>
            <person name="Mondo S."/>
            <person name="Nolan M."/>
            <person name="Ohm R."/>
            <person name="Pangilinan J."/>
            <person name="Park H.-J."/>
            <person name="Ramirez L."/>
            <person name="Alfaro M."/>
            <person name="Sun H."/>
            <person name="Tritt A."/>
            <person name="Yoshinaga Y."/>
            <person name="Zwiers L.-H."/>
            <person name="Turgeon B."/>
            <person name="Goodwin S."/>
            <person name="Spatafora J."/>
            <person name="Crous P."/>
            <person name="Grigoriev I."/>
        </authorList>
    </citation>
    <scope>NUCLEOTIDE SEQUENCE</scope>
    <source>
        <strain evidence="2">CBS 113389</strain>
    </source>
</reference>
<dbReference type="EMBL" id="MU001633">
    <property type="protein sequence ID" value="KAF2485859.1"/>
    <property type="molecule type" value="Genomic_DNA"/>
</dbReference>
<evidence type="ECO:0000256" key="1">
    <source>
        <dbReference type="SAM" id="SignalP"/>
    </source>
</evidence>
<evidence type="ECO:0000313" key="3">
    <source>
        <dbReference type="Proteomes" id="UP000799767"/>
    </source>
</evidence>
<dbReference type="AlphaFoldDB" id="A0A6A6Q1K2"/>